<evidence type="ECO:0000313" key="1">
    <source>
        <dbReference type="EMBL" id="KAF3538588.1"/>
    </source>
</evidence>
<protein>
    <submittedName>
        <fullName evidence="1">Uncharacterized protein</fullName>
    </submittedName>
</protein>
<proteinExistence type="predicted"/>
<sequence>MKWQKKGQLELIMYQYFTGWVGDALPVGDVLWNLDYDLQLREAVIDCDQDDNSTNIIGELRLRLYD</sequence>
<dbReference type="EMBL" id="QGKX02001290">
    <property type="protein sequence ID" value="KAF3538588.1"/>
    <property type="molecule type" value="Genomic_DNA"/>
</dbReference>
<gene>
    <name evidence="1" type="ORF">F2Q69_00019285</name>
</gene>
<organism evidence="1 2">
    <name type="scientific">Brassica cretica</name>
    <name type="common">Mustard</name>
    <dbReference type="NCBI Taxonomy" id="69181"/>
    <lineage>
        <taxon>Eukaryota</taxon>
        <taxon>Viridiplantae</taxon>
        <taxon>Streptophyta</taxon>
        <taxon>Embryophyta</taxon>
        <taxon>Tracheophyta</taxon>
        <taxon>Spermatophyta</taxon>
        <taxon>Magnoliopsida</taxon>
        <taxon>eudicotyledons</taxon>
        <taxon>Gunneridae</taxon>
        <taxon>Pentapetalae</taxon>
        <taxon>rosids</taxon>
        <taxon>malvids</taxon>
        <taxon>Brassicales</taxon>
        <taxon>Brassicaceae</taxon>
        <taxon>Brassiceae</taxon>
        <taxon>Brassica</taxon>
    </lineage>
</organism>
<reference evidence="1" key="1">
    <citation type="submission" date="2019-12" db="EMBL/GenBank/DDBJ databases">
        <title>Genome sequencing and annotation of Brassica cretica.</title>
        <authorList>
            <person name="Studholme D.J."/>
            <person name="Sarris P."/>
        </authorList>
    </citation>
    <scope>NUCLEOTIDE SEQUENCE</scope>
    <source>
        <strain evidence="1">PFS-109/04</strain>
        <tissue evidence="1">Leaf</tissue>
    </source>
</reference>
<comment type="caution">
    <text evidence="1">The sequence shown here is derived from an EMBL/GenBank/DDBJ whole genome shotgun (WGS) entry which is preliminary data.</text>
</comment>
<name>A0A8S9QIU4_BRACR</name>
<dbReference type="Proteomes" id="UP000712600">
    <property type="component" value="Unassembled WGS sequence"/>
</dbReference>
<evidence type="ECO:0000313" key="2">
    <source>
        <dbReference type="Proteomes" id="UP000712600"/>
    </source>
</evidence>
<accession>A0A8S9QIU4</accession>
<dbReference type="AlphaFoldDB" id="A0A8S9QIU4"/>